<organism evidence="1 2">
    <name type="scientific">Orenia marismortui</name>
    <dbReference type="NCBI Taxonomy" id="46469"/>
    <lineage>
        <taxon>Bacteria</taxon>
        <taxon>Bacillati</taxon>
        <taxon>Bacillota</taxon>
        <taxon>Clostridia</taxon>
        <taxon>Halanaerobiales</taxon>
        <taxon>Halobacteroidaceae</taxon>
        <taxon>Orenia</taxon>
    </lineage>
</organism>
<sequence>MSSKLAVIGLGDVRKQDKGLTIYLLDKLKNIFSETLDILFIEGGFDGEDLFETLEDIDAEKIVVLDTMREIVKPGELDYLIIKPREAKSLKELLMVTIGILSDDWGKKLSNSLCEKFYDILDKVSNIINNLLNK</sequence>
<accession>A0A4R8H381</accession>
<keyword evidence="2" id="KW-1185">Reference proteome</keyword>
<dbReference type="EMBL" id="SOEG01000023">
    <property type="protein sequence ID" value="TDX48952.1"/>
    <property type="molecule type" value="Genomic_DNA"/>
</dbReference>
<protein>
    <submittedName>
        <fullName evidence="1">Hydrogenase maturation protease</fullName>
    </submittedName>
</protein>
<comment type="caution">
    <text evidence="1">The sequence shown here is derived from an EMBL/GenBank/DDBJ whole genome shotgun (WGS) entry which is preliminary data.</text>
</comment>
<evidence type="ECO:0000313" key="2">
    <source>
        <dbReference type="Proteomes" id="UP000295832"/>
    </source>
</evidence>
<keyword evidence="1" id="KW-0645">Protease</keyword>
<dbReference type="SUPFAM" id="SSF53163">
    <property type="entry name" value="HybD-like"/>
    <property type="match status" value="1"/>
</dbReference>
<reference evidence="1 2" key="1">
    <citation type="submission" date="2019-03" db="EMBL/GenBank/DDBJ databases">
        <title>Subsurface microbial communities from deep shales in Ohio and West Virginia, USA.</title>
        <authorList>
            <person name="Wrighton K."/>
        </authorList>
    </citation>
    <scope>NUCLEOTIDE SEQUENCE [LARGE SCALE GENOMIC DNA]</scope>
    <source>
        <strain evidence="1 2">MSL 6dP</strain>
    </source>
</reference>
<dbReference type="RefSeq" id="WP_134117715.1">
    <property type="nucleotide sequence ID" value="NZ_SOEG01000023.1"/>
</dbReference>
<gene>
    <name evidence="1" type="ORF">C7959_12317</name>
</gene>
<dbReference type="GO" id="GO:0006508">
    <property type="term" value="P:proteolysis"/>
    <property type="evidence" value="ECO:0007669"/>
    <property type="project" value="UniProtKB-KW"/>
</dbReference>
<proteinExistence type="predicted"/>
<dbReference type="Gene3D" id="3.40.50.1450">
    <property type="entry name" value="HybD-like"/>
    <property type="match status" value="1"/>
</dbReference>
<dbReference type="GO" id="GO:0008233">
    <property type="term" value="F:peptidase activity"/>
    <property type="evidence" value="ECO:0007669"/>
    <property type="project" value="UniProtKB-KW"/>
</dbReference>
<dbReference type="InterPro" id="IPR023430">
    <property type="entry name" value="Pept_HybD-like_dom_sf"/>
</dbReference>
<dbReference type="STRING" id="926561.GCA_000379025_02761"/>
<keyword evidence="1" id="KW-0378">Hydrolase</keyword>
<name>A0A4R8H381_9FIRM</name>
<dbReference type="Proteomes" id="UP000295832">
    <property type="component" value="Unassembled WGS sequence"/>
</dbReference>
<dbReference type="AlphaFoldDB" id="A0A4R8H381"/>
<evidence type="ECO:0000313" key="1">
    <source>
        <dbReference type="EMBL" id="TDX48952.1"/>
    </source>
</evidence>